<evidence type="ECO:0000256" key="11">
    <source>
        <dbReference type="RuleBase" id="RU362031"/>
    </source>
</evidence>
<dbReference type="GeneID" id="98068724"/>
<dbReference type="InterPro" id="IPR036034">
    <property type="entry name" value="PDZ_sf"/>
</dbReference>
<feature type="domain" description="PDZ" evidence="12">
    <location>
        <begin position="190"/>
        <end position="284"/>
    </location>
</feature>
<evidence type="ECO:0000313" key="13">
    <source>
        <dbReference type="EMBL" id="EHP48774.1"/>
    </source>
</evidence>
<dbReference type="EC" id="3.4.24.-" evidence="11"/>
<evidence type="ECO:0000256" key="10">
    <source>
        <dbReference type="ARBA" id="ARBA00023136"/>
    </source>
</evidence>
<comment type="subcellular location">
    <subcellularLocation>
        <location evidence="2">Membrane</location>
        <topology evidence="2">Multi-pass membrane protein</topology>
    </subcellularLocation>
</comment>
<dbReference type="CDD" id="cd06163">
    <property type="entry name" value="S2P-M50_PDZ_RseP-like"/>
    <property type="match status" value="2"/>
</dbReference>
<dbReference type="InterPro" id="IPR008915">
    <property type="entry name" value="Peptidase_M50"/>
</dbReference>
<dbReference type="Pfam" id="PF02163">
    <property type="entry name" value="Peptidase_M50"/>
    <property type="match status" value="1"/>
</dbReference>
<gene>
    <name evidence="13" type="ORF">HMPREF9449_01137</name>
</gene>
<keyword evidence="7 11" id="KW-0862">Zinc</keyword>
<keyword evidence="6 11" id="KW-0378">Hydrolase</keyword>
<comment type="similarity">
    <text evidence="3 11">Belongs to the peptidase M50B family.</text>
</comment>
<dbReference type="SMART" id="SM00228">
    <property type="entry name" value="PDZ"/>
    <property type="match status" value="1"/>
</dbReference>
<dbReference type="GO" id="GO:0016020">
    <property type="term" value="C:membrane"/>
    <property type="evidence" value="ECO:0007669"/>
    <property type="project" value="UniProtKB-SubCell"/>
</dbReference>
<dbReference type="PATRIC" id="fig|742817.3.peg.1206"/>
<protein>
    <recommendedName>
        <fullName evidence="11">Zinc metalloprotease</fullName>
        <ecNumber evidence="11">3.4.24.-</ecNumber>
    </recommendedName>
</protein>
<feature type="transmembrane region" description="Helical" evidence="11">
    <location>
        <begin position="417"/>
        <end position="436"/>
    </location>
</feature>
<evidence type="ECO:0000256" key="2">
    <source>
        <dbReference type="ARBA" id="ARBA00004141"/>
    </source>
</evidence>
<dbReference type="InterPro" id="IPR004387">
    <property type="entry name" value="Pept_M50_Zn"/>
</dbReference>
<dbReference type="eggNOG" id="COG0750">
    <property type="taxonomic scope" value="Bacteria"/>
</dbReference>
<evidence type="ECO:0000313" key="14">
    <source>
        <dbReference type="Proteomes" id="UP000004892"/>
    </source>
</evidence>
<proteinExistence type="inferred from homology"/>
<dbReference type="GO" id="GO:0004222">
    <property type="term" value="F:metalloendopeptidase activity"/>
    <property type="evidence" value="ECO:0007669"/>
    <property type="project" value="InterPro"/>
</dbReference>
<dbReference type="SUPFAM" id="SSF50156">
    <property type="entry name" value="PDZ domain-like"/>
    <property type="match status" value="2"/>
</dbReference>
<evidence type="ECO:0000256" key="1">
    <source>
        <dbReference type="ARBA" id="ARBA00001947"/>
    </source>
</evidence>
<sequence>MDVFVKIVQLLLSLSILVLFHEFGHFLFAKLFKTRVEKFYMFFNPWFSLFKFKKGETEYGIGWLPLGGYVKIAGMIDESMDTAQMRKPAQPWEFRSKPAWQRLLIMLGGVMVNVVFAFLIYIMVLYTWGETYLPAENVKYGVVCDPLFEKMGMQTGDIVVSLDSVKVERFSDILADMTLDHSQTVQVEREGKLISLDIPETFTADLLALSSKNNRVRLLVPRQLMDSTYVAEFADYSAAYDAGIRKGDKILAVNGRTFRFYDEFTDMLAANADSRVETKVLRGKDTLQFAFDLGNDGKFGIYFGSTERLELAFRKYSFGEAIPAGIAKGAQTISSYLKQLKLIFSPSVEAYKSVGGVMMMGSIFPGVWDWQIFWELTAFISIMLAVVNILPIPALDGGHVLFLLYEVITRRKPGEKFMEYAQITGMMILLGLFILANVNDIVRFFG</sequence>
<comment type="cofactor">
    <cofactor evidence="1 11">
        <name>Zn(2+)</name>
        <dbReference type="ChEBI" id="CHEBI:29105"/>
    </cofactor>
</comment>
<evidence type="ECO:0000256" key="4">
    <source>
        <dbReference type="ARBA" id="ARBA00022670"/>
    </source>
</evidence>
<dbReference type="AlphaFoldDB" id="H1DFV1"/>
<keyword evidence="5 11" id="KW-0812">Transmembrane</keyword>
<dbReference type="InterPro" id="IPR041489">
    <property type="entry name" value="PDZ_6"/>
</dbReference>
<dbReference type="EMBL" id="ADMC01000017">
    <property type="protein sequence ID" value="EHP48774.1"/>
    <property type="molecule type" value="Genomic_DNA"/>
</dbReference>
<keyword evidence="8 11" id="KW-1133">Transmembrane helix</keyword>
<dbReference type="Proteomes" id="UP000004892">
    <property type="component" value="Unassembled WGS sequence"/>
</dbReference>
<name>H1DFV1_9BACT</name>
<evidence type="ECO:0000256" key="9">
    <source>
        <dbReference type="ARBA" id="ARBA00023049"/>
    </source>
</evidence>
<accession>H1DFV1</accession>
<dbReference type="GO" id="GO:0046872">
    <property type="term" value="F:metal ion binding"/>
    <property type="evidence" value="ECO:0007669"/>
    <property type="project" value="UniProtKB-KW"/>
</dbReference>
<dbReference type="GO" id="GO:0006508">
    <property type="term" value="P:proteolysis"/>
    <property type="evidence" value="ECO:0007669"/>
    <property type="project" value="UniProtKB-KW"/>
</dbReference>
<evidence type="ECO:0000256" key="6">
    <source>
        <dbReference type="ARBA" id="ARBA00022801"/>
    </source>
</evidence>
<dbReference type="NCBIfam" id="TIGR00054">
    <property type="entry name" value="RIP metalloprotease RseP"/>
    <property type="match status" value="1"/>
</dbReference>
<evidence type="ECO:0000256" key="7">
    <source>
        <dbReference type="ARBA" id="ARBA00022833"/>
    </source>
</evidence>
<feature type="transmembrane region" description="Helical" evidence="11">
    <location>
        <begin position="6"/>
        <end position="28"/>
    </location>
</feature>
<dbReference type="PANTHER" id="PTHR42837">
    <property type="entry name" value="REGULATOR OF SIGMA-E PROTEASE RSEP"/>
    <property type="match status" value="1"/>
</dbReference>
<keyword evidence="4 13" id="KW-0645">Protease</keyword>
<reference evidence="13 14" key="1">
    <citation type="submission" date="2012-01" db="EMBL/GenBank/DDBJ databases">
        <title>The Genome Sequence of Odoribacter laneus YIT 12061.</title>
        <authorList>
            <consortium name="The Broad Institute Genome Sequencing Platform"/>
            <person name="Earl A."/>
            <person name="Ward D."/>
            <person name="Feldgarden M."/>
            <person name="Gevers D."/>
            <person name="Morotomi M."/>
            <person name="Young S.K."/>
            <person name="Zeng Q."/>
            <person name="Gargeya S."/>
            <person name="Fitzgerald M."/>
            <person name="Haas B."/>
            <person name="Abouelleil A."/>
            <person name="Alvarado L."/>
            <person name="Arachchi H.M."/>
            <person name="Berlin A."/>
            <person name="Chapman S.B."/>
            <person name="Gearin G."/>
            <person name="Goldberg J."/>
            <person name="Griggs A."/>
            <person name="Gujja S."/>
            <person name="Hansen M."/>
            <person name="Heiman D."/>
            <person name="Howarth C."/>
            <person name="Larimer J."/>
            <person name="Lui A."/>
            <person name="MacDonald P.J.P."/>
            <person name="McCowen C."/>
            <person name="Montmayeur A."/>
            <person name="Murphy C."/>
            <person name="Neiman D."/>
            <person name="Pearson M."/>
            <person name="Priest M."/>
            <person name="Roberts A."/>
            <person name="Saif S."/>
            <person name="Shea T."/>
            <person name="Sisk P."/>
            <person name="Stolte C."/>
            <person name="Sykes S."/>
            <person name="Wortman J."/>
            <person name="Nusbaum C."/>
            <person name="Birren B."/>
        </authorList>
    </citation>
    <scope>NUCLEOTIDE SEQUENCE [LARGE SCALE GENOMIC DNA]</scope>
    <source>
        <strain evidence="13 14">YIT 12061</strain>
    </source>
</reference>
<dbReference type="Pfam" id="PF17820">
    <property type="entry name" value="PDZ_6"/>
    <property type="match status" value="1"/>
</dbReference>
<keyword evidence="11" id="KW-0479">Metal-binding</keyword>
<evidence type="ECO:0000259" key="12">
    <source>
        <dbReference type="SMART" id="SM00228"/>
    </source>
</evidence>
<keyword evidence="9 11" id="KW-0482">Metalloprotease</keyword>
<evidence type="ECO:0000256" key="5">
    <source>
        <dbReference type="ARBA" id="ARBA00022692"/>
    </source>
</evidence>
<feature type="transmembrane region" description="Helical" evidence="11">
    <location>
        <begin position="103"/>
        <end position="128"/>
    </location>
</feature>
<keyword evidence="10 11" id="KW-0472">Membrane</keyword>
<dbReference type="RefSeq" id="WP_009136285.1">
    <property type="nucleotide sequence ID" value="NZ_JH594596.1"/>
</dbReference>
<dbReference type="InterPro" id="IPR001478">
    <property type="entry name" value="PDZ"/>
</dbReference>
<feature type="transmembrane region" description="Helical" evidence="11">
    <location>
        <begin position="379"/>
        <end position="405"/>
    </location>
</feature>
<organism evidence="13 14">
    <name type="scientific">Odoribacter laneus YIT 12061</name>
    <dbReference type="NCBI Taxonomy" id="742817"/>
    <lineage>
        <taxon>Bacteria</taxon>
        <taxon>Pseudomonadati</taxon>
        <taxon>Bacteroidota</taxon>
        <taxon>Bacteroidia</taxon>
        <taxon>Bacteroidales</taxon>
        <taxon>Odoribacteraceae</taxon>
        <taxon>Odoribacter</taxon>
    </lineage>
</organism>
<dbReference type="PANTHER" id="PTHR42837:SF2">
    <property type="entry name" value="MEMBRANE METALLOPROTEASE ARASP2, CHLOROPLASTIC-RELATED"/>
    <property type="match status" value="1"/>
</dbReference>
<dbReference type="Gene3D" id="2.30.42.10">
    <property type="match status" value="2"/>
</dbReference>
<evidence type="ECO:0000256" key="8">
    <source>
        <dbReference type="ARBA" id="ARBA00022989"/>
    </source>
</evidence>
<keyword evidence="14" id="KW-1185">Reference proteome</keyword>
<dbReference type="STRING" id="742817.HMPREF9449_01137"/>
<evidence type="ECO:0000256" key="3">
    <source>
        <dbReference type="ARBA" id="ARBA00007931"/>
    </source>
</evidence>
<dbReference type="HOGENOM" id="CLU_025778_0_0_10"/>
<comment type="caution">
    <text evidence="13">The sequence shown here is derived from an EMBL/GenBank/DDBJ whole genome shotgun (WGS) entry which is preliminary data.</text>
</comment>